<dbReference type="RefSeq" id="WP_179788848.1">
    <property type="nucleotide sequence ID" value="NZ_BAAARR010000023.1"/>
</dbReference>
<sequence>MPEFTPPQPAHSRPDRQSRASEQQSPAPQEAGRPLDGDVRSGMETRFGHDFSRVRVHSDEKSAATTRAYGALAYTTGSDIFFSPGRYQPYTATGRQLLAHELAHVVQQAGAPAAVQTKAVSTPGDAAERAANAAAHLFGQRTGPDRSLALGLRDTLRSTRTSRPMVHRAVTTWAGEFDTDKYDTMLDKAKKNEVGVEIDLRFKPGKHVDAELIGMTQMVTSKESGTAVWPGASPTLKARSIPAAKPGEGASIDRLEAYGNPLYATKAPTAKDRLADTSTDKFWGQHGWRYIDKAGKVQKEDALLKDKPGIEPHGPNSSQVFETTAVAVKGVQMGTWYGSVQWGWRSDAANKFSKLPLTLVSKDVPTGTFSTAAGLWAAKPTSTGAATIPLPMIMGKFTNTAGVWLVQDAAKSPVSLIGKLAKNTRLEVTDKAAAAAFNKGAKTQWWKVTVVDGTLVGRVGWVMQPLLSDTVTK</sequence>
<organism evidence="3 4">
    <name type="scientific">Actinopolymorpha rutila</name>
    <dbReference type="NCBI Taxonomy" id="446787"/>
    <lineage>
        <taxon>Bacteria</taxon>
        <taxon>Bacillati</taxon>
        <taxon>Actinomycetota</taxon>
        <taxon>Actinomycetes</taxon>
        <taxon>Propionibacteriales</taxon>
        <taxon>Actinopolymorphaceae</taxon>
        <taxon>Actinopolymorpha</taxon>
    </lineage>
</organism>
<feature type="compositionally biased region" description="Basic and acidic residues" evidence="1">
    <location>
        <begin position="33"/>
        <end position="47"/>
    </location>
</feature>
<proteinExistence type="predicted"/>
<dbReference type="InterPro" id="IPR025295">
    <property type="entry name" value="eCIS_core_dom"/>
</dbReference>
<accession>A0A852ZDK7</accession>
<evidence type="ECO:0000256" key="1">
    <source>
        <dbReference type="SAM" id="MobiDB-lite"/>
    </source>
</evidence>
<reference evidence="3 4" key="1">
    <citation type="submission" date="2020-07" db="EMBL/GenBank/DDBJ databases">
        <title>Sequencing the genomes of 1000 actinobacteria strains.</title>
        <authorList>
            <person name="Klenk H.-P."/>
        </authorList>
    </citation>
    <scope>NUCLEOTIDE SEQUENCE [LARGE SCALE GENOMIC DNA]</scope>
    <source>
        <strain evidence="3 4">DSM 18448</strain>
    </source>
</reference>
<feature type="domain" description="eCIS core" evidence="2">
    <location>
        <begin position="34"/>
        <end position="111"/>
    </location>
</feature>
<gene>
    <name evidence="3" type="ORF">F4554_003879</name>
</gene>
<dbReference type="AlphaFoldDB" id="A0A852ZDK7"/>
<evidence type="ECO:0000313" key="3">
    <source>
        <dbReference type="EMBL" id="NYH91241.1"/>
    </source>
</evidence>
<dbReference type="Proteomes" id="UP000579605">
    <property type="component" value="Unassembled WGS sequence"/>
</dbReference>
<dbReference type="EMBL" id="JACBZH010000001">
    <property type="protein sequence ID" value="NYH91241.1"/>
    <property type="molecule type" value="Genomic_DNA"/>
</dbReference>
<feature type="region of interest" description="Disordered" evidence="1">
    <location>
        <begin position="1"/>
        <end position="47"/>
    </location>
</feature>
<keyword evidence="4" id="KW-1185">Reference proteome</keyword>
<comment type="caution">
    <text evidence="3">The sequence shown here is derived from an EMBL/GenBank/DDBJ whole genome shotgun (WGS) entry which is preliminary data.</text>
</comment>
<protein>
    <recommendedName>
        <fullName evidence="2">eCIS core domain-containing protein</fullName>
    </recommendedName>
</protein>
<evidence type="ECO:0000313" key="4">
    <source>
        <dbReference type="Proteomes" id="UP000579605"/>
    </source>
</evidence>
<name>A0A852ZDK7_9ACTN</name>
<evidence type="ECO:0000259" key="2">
    <source>
        <dbReference type="Pfam" id="PF13699"/>
    </source>
</evidence>
<dbReference type="Pfam" id="PF13699">
    <property type="entry name" value="eCIS_core"/>
    <property type="match status" value="1"/>
</dbReference>